<evidence type="ECO:0000313" key="8">
    <source>
        <dbReference type="EMBL" id="KAK9666219.1"/>
    </source>
</evidence>
<keyword evidence="9" id="KW-1185">Reference proteome</keyword>
<evidence type="ECO:0000256" key="5">
    <source>
        <dbReference type="PROSITE-ProRule" id="PRU10141"/>
    </source>
</evidence>
<evidence type="ECO:0000313" key="9">
    <source>
        <dbReference type="Proteomes" id="UP001443914"/>
    </source>
</evidence>
<feature type="domain" description="Protein kinase" evidence="7">
    <location>
        <begin position="17"/>
        <end position="297"/>
    </location>
</feature>
<organism evidence="8 9">
    <name type="scientific">Saponaria officinalis</name>
    <name type="common">Common soapwort</name>
    <name type="synonym">Lychnis saponaria</name>
    <dbReference type="NCBI Taxonomy" id="3572"/>
    <lineage>
        <taxon>Eukaryota</taxon>
        <taxon>Viridiplantae</taxon>
        <taxon>Streptophyta</taxon>
        <taxon>Embryophyta</taxon>
        <taxon>Tracheophyta</taxon>
        <taxon>Spermatophyta</taxon>
        <taxon>Magnoliopsida</taxon>
        <taxon>eudicotyledons</taxon>
        <taxon>Gunneridae</taxon>
        <taxon>Pentapetalae</taxon>
        <taxon>Caryophyllales</taxon>
        <taxon>Caryophyllaceae</taxon>
        <taxon>Caryophylleae</taxon>
        <taxon>Saponaria</taxon>
    </lineage>
</organism>
<comment type="caution">
    <text evidence="8">The sequence shown here is derived from an EMBL/GenBank/DDBJ whole genome shotgun (WGS) entry which is preliminary data.</text>
</comment>
<keyword evidence="4 5" id="KW-0067">ATP-binding</keyword>
<dbReference type="InterPro" id="IPR008266">
    <property type="entry name" value="Tyr_kinase_AS"/>
</dbReference>
<dbReference type="SUPFAM" id="SSF56112">
    <property type="entry name" value="Protein kinase-like (PK-like)"/>
    <property type="match status" value="1"/>
</dbReference>
<dbReference type="GO" id="GO:0004672">
    <property type="term" value="F:protein kinase activity"/>
    <property type="evidence" value="ECO:0007669"/>
    <property type="project" value="InterPro"/>
</dbReference>
<accession>A0AAW1GYT3</accession>
<dbReference type="AlphaFoldDB" id="A0AAW1GYT3"/>
<dbReference type="Gene3D" id="3.30.200.20">
    <property type="entry name" value="Phosphorylase Kinase, domain 1"/>
    <property type="match status" value="1"/>
</dbReference>
<dbReference type="GO" id="GO:0005634">
    <property type="term" value="C:nucleus"/>
    <property type="evidence" value="ECO:0007669"/>
    <property type="project" value="TreeGrafter"/>
</dbReference>
<dbReference type="GO" id="GO:0005524">
    <property type="term" value="F:ATP binding"/>
    <property type="evidence" value="ECO:0007669"/>
    <property type="project" value="UniProtKB-UniRule"/>
</dbReference>
<dbReference type="InterPro" id="IPR050339">
    <property type="entry name" value="CC_SR_Kinase"/>
</dbReference>
<sequence length="308" mass="34511">MSVDRGGFSHYLSNFEEYDEKALGAGGFGCVVRARNKLDNVTYAIKKVQLEVDFSGSFDEVVREVLIMARLDHPNLVRYYSSWLEAVSPGLVVIPDLYGGTEKKVDDYAIPMLFILQELCFGSLADILGPSLKDDKIWQIFKQLVEGLDYLHSKLVRHGDISPGNIFLDESKERVKYGDFGFSGEAGEDERTLPQGEYPPTTPYCAPELRNGSKYTLKSDVYSLGMVLMEMFAKFDDEDDEGFDRARAFDAYKKDGVLPPAIDELDETTRQLMTSMINVDSKERPSASSLLKMAPWEGKMVPEEGGEA</sequence>
<dbReference type="Gene3D" id="1.10.510.10">
    <property type="entry name" value="Transferase(Phosphotransferase) domain 1"/>
    <property type="match status" value="1"/>
</dbReference>
<dbReference type="PANTHER" id="PTHR11042">
    <property type="entry name" value="EUKARYOTIC TRANSLATION INITIATION FACTOR 2-ALPHA KINASE EIF2-ALPHA KINASE -RELATED"/>
    <property type="match status" value="1"/>
</dbReference>
<dbReference type="InterPro" id="IPR011009">
    <property type="entry name" value="Kinase-like_dom_sf"/>
</dbReference>
<feature type="binding site" evidence="5">
    <location>
        <position position="47"/>
    </location>
    <ligand>
        <name>ATP</name>
        <dbReference type="ChEBI" id="CHEBI:30616"/>
    </ligand>
</feature>
<evidence type="ECO:0000259" key="7">
    <source>
        <dbReference type="PROSITE" id="PS50011"/>
    </source>
</evidence>
<proteinExistence type="predicted"/>
<dbReference type="PROSITE" id="PS00109">
    <property type="entry name" value="PROTEIN_KINASE_TYR"/>
    <property type="match status" value="1"/>
</dbReference>
<dbReference type="GO" id="GO:0005737">
    <property type="term" value="C:cytoplasm"/>
    <property type="evidence" value="ECO:0007669"/>
    <property type="project" value="TreeGrafter"/>
</dbReference>
<evidence type="ECO:0000256" key="2">
    <source>
        <dbReference type="ARBA" id="ARBA00022741"/>
    </source>
</evidence>
<evidence type="ECO:0000256" key="3">
    <source>
        <dbReference type="ARBA" id="ARBA00022777"/>
    </source>
</evidence>
<reference evidence="8" key="1">
    <citation type="submission" date="2024-03" db="EMBL/GenBank/DDBJ databases">
        <title>WGS assembly of Saponaria officinalis var. Norfolk2.</title>
        <authorList>
            <person name="Jenkins J."/>
            <person name="Shu S."/>
            <person name="Grimwood J."/>
            <person name="Barry K."/>
            <person name="Goodstein D."/>
            <person name="Schmutz J."/>
            <person name="Leebens-Mack J."/>
            <person name="Osbourn A."/>
        </authorList>
    </citation>
    <scope>NUCLEOTIDE SEQUENCE [LARGE SCALE GENOMIC DNA]</scope>
    <source>
        <strain evidence="8">JIC</strain>
    </source>
</reference>
<evidence type="ECO:0000256" key="4">
    <source>
        <dbReference type="ARBA" id="ARBA00022840"/>
    </source>
</evidence>
<protein>
    <recommendedName>
        <fullName evidence="7">Protein kinase domain-containing protein</fullName>
    </recommendedName>
</protein>
<dbReference type="PROSITE" id="PS50011">
    <property type="entry name" value="PROTEIN_KINASE_DOM"/>
    <property type="match status" value="1"/>
</dbReference>
<keyword evidence="1" id="KW-0808">Transferase</keyword>
<dbReference type="InterPro" id="IPR000719">
    <property type="entry name" value="Prot_kinase_dom"/>
</dbReference>
<dbReference type="InterPro" id="IPR017441">
    <property type="entry name" value="Protein_kinase_ATP_BS"/>
</dbReference>
<dbReference type="Pfam" id="PF00069">
    <property type="entry name" value="Pkinase"/>
    <property type="match status" value="1"/>
</dbReference>
<gene>
    <name evidence="8" type="ORF">RND81_14G169600</name>
</gene>
<dbReference type="PROSITE" id="PS00107">
    <property type="entry name" value="PROTEIN_KINASE_ATP"/>
    <property type="match status" value="1"/>
</dbReference>
<name>A0AAW1GYT3_SAPOF</name>
<feature type="region of interest" description="Disordered" evidence="6">
    <location>
        <begin position="280"/>
        <end position="308"/>
    </location>
</feature>
<keyword evidence="3" id="KW-0418">Kinase</keyword>
<evidence type="ECO:0000256" key="1">
    <source>
        <dbReference type="ARBA" id="ARBA00022679"/>
    </source>
</evidence>
<dbReference type="EMBL" id="JBDFQZ010000014">
    <property type="protein sequence ID" value="KAK9666219.1"/>
    <property type="molecule type" value="Genomic_DNA"/>
</dbReference>
<evidence type="ECO:0000256" key="6">
    <source>
        <dbReference type="SAM" id="MobiDB-lite"/>
    </source>
</evidence>
<dbReference type="Proteomes" id="UP001443914">
    <property type="component" value="Unassembled WGS sequence"/>
</dbReference>
<keyword evidence="2 5" id="KW-0547">Nucleotide-binding</keyword>